<sequence length="278" mass="30145">MPSPRRITPDLLLGRLDGIAAALESRSGTLLLLGLGSVGADLGRLDAHSDLDFFVVVEPAWKTEYVQSVHWLEQAAPLAFHFQNTADGRKALFEDGILAEYAVFTPDELSDATCAGGRVIWARPGQPVLALRERPAPASASLDPASLDWQVNEALTNLLVGLHREARGEKLSAQRFVQGYAVDRVLSVASLLFEGEAGQRDPFAPERRAEVRFPALAPDFAAMMPGYGHTRAAAQAILNWLRVHTPVPAGLTRELDRLLAGVEVEHPRPPVTGDLSRV</sequence>
<dbReference type="InterPro" id="IPR043519">
    <property type="entry name" value="NT_sf"/>
</dbReference>
<dbReference type="Gene3D" id="3.30.460.10">
    <property type="entry name" value="Beta Polymerase, domain 2"/>
    <property type="match status" value="1"/>
</dbReference>
<name>A0ABQ2S151_9DEIO</name>
<gene>
    <name evidence="1" type="ORF">GCM10008959_40400</name>
</gene>
<reference evidence="2" key="1">
    <citation type="journal article" date="2019" name="Int. J. Syst. Evol. Microbiol.">
        <title>The Global Catalogue of Microorganisms (GCM) 10K type strain sequencing project: providing services to taxonomists for standard genome sequencing and annotation.</title>
        <authorList>
            <consortium name="The Broad Institute Genomics Platform"/>
            <consortium name="The Broad Institute Genome Sequencing Center for Infectious Disease"/>
            <person name="Wu L."/>
            <person name="Ma J."/>
        </authorList>
    </citation>
    <scope>NUCLEOTIDE SEQUENCE [LARGE SCALE GENOMIC DNA]</scope>
    <source>
        <strain evidence="2">JCM 31404</strain>
    </source>
</reference>
<evidence type="ECO:0000313" key="1">
    <source>
        <dbReference type="EMBL" id="GGR75175.1"/>
    </source>
</evidence>
<proteinExistence type="predicted"/>
<evidence type="ECO:0008006" key="3">
    <source>
        <dbReference type="Google" id="ProtNLM"/>
    </source>
</evidence>
<dbReference type="Proteomes" id="UP000634308">
    <property type="component" value="Unassembled WGS sequence"/>
</dbReference>
<comment type="caution">
    <text evidence="1">The sequence shown here is derived from an EMBL/GenBank/DDBJ whole genome shotgun (WGS) entry which is preliminary data.</text>
</comment>
<organism evidence="1 2">
    <name type="scientific">Deinococcus seoulensis</name>
    <dbReference type="NCBI Taxonomy" id="1837379"/>
    <lineage>
        <taxon>Bacteria</taxon>
        <taxon>Thermotogati</taxon>
        <taxon>Deinococcota</taxon>
        <taxon>Deinococci</taxon>
        <taxon>Deinococcales</taxon>
        <taxon>Deinococcaceae</taxon>
        <taxon>Deinococcus</taxon>
    </lineage>
</organism>
<evidence type="ECO:0000313" key="2">
    <source>
        <dbReference type="Proteomes" id="UP000634308"/>
    </source>
</evidence>
<dbReference type="EMBL" id="BMQM01000053">
    <property type="protein sequence ID" value="GGR75175.1"/>
    <property type="molecule type" value="Genomic_DNA"/>
</dbReference>
<dbReference type="RefSeq" id="WP_189066794.1">
    <property type="nucleotide sequence ID" value="NZ_BMQM01000053.1"/>
</dbReference>
<keyword evidence="2" id="KW-1185">Reference proteome</keyword>
<protein>
    <recommendedName>
        <fullName evidence="3">Nucleotidyltransferase domain-containing protein</fullName>
    </recommendedName>
</protein>
<accession>A0ABQ2S151</accession>